<dbReference type="InterPro" id="IPR050466">
    <property type="entry name" value="Carboxylest/Gibb_receptor"/>
</dbReference>
<reference evidence="2" key="1">
    <citation type="submission" date="2022-04" db="EMBL/GenBank/DDBJ databases">
        <title>A functionally conserved STORR gene fusion in Papaver species that diverged 16.8 million years ago.</title>
        <authorList>
            <person name="Catania T."/>
        </authorList>
    </citation>
    <scope>NUCLEOTIDE SEQUENCE</scope>
    <source>
        <strain evidence="2">S-188037</strain>
    </source>
</reference>
<dbReference type="GO" id="GO:0016787">
    <property type="term" value="F:hydrolase activity"/>
    <property type="evidence" value="ECO:0007669"/>
    <property type="project" value="InterPro"/>
</dbReference>
<accession>A0AAD4XUR1</accession>
<gene>
    <name evidence="2" type="ORF">MKW98_003862</name>
</gene>
<dbReference type="AlphaFoldDB" id="A0AAD4XUR1"/>
<name>A0AAD4XUR1_9MAGN</name>
<keyword evidence="3" id="KW-1185">Reference proteome</keyword>
<sequence length="301" mass="33277">MDPYKVLYITPNKDGSLTRYCPVPEIPPTGINDNPTNKTWVRVFRPLNLPSVNNLKLPVVIYFHPGGFVICSTASSPFHQFCTKMASELQVLVVSVEYRLAPENRLPCAYEDAIGAILWVKNQALMKSTNAFICENVDFSRCFLMGASSGGNIAYHAGLRSLHLDLNPVKIIGLVLNQPFFGGVERTNSETKFVHDKVFPLCAADLLWELALPSESDRDHEYSNPIVGASKCSGDIGLLPECYVRGCGGDPLIDRKGVKVVTKFSDEGFHSNELFDEEVAQDLVKGFKDFIYSSGMQTTSN</sequence>
<evidence type="ECO:0000313" key="2">
    <source>
        <dbReference type="EMBL" id="KAI3950379.1"/>
    </source>
</evidence>
<dbReference type="Proteomes" id="UP001202328">
    <property type="component" value="Unassembled WGS sequence"/>
</dbReference>
<dbReference type="EMBL" id="JAJJMB010002868">
    <property type="protein sequence ID" value="KAI3950379.1"/>
    <property type="molecule type" value="Genomic_DNA"/>
</dbReference>
<feature type="domain" description="Alpha/beta hydrolase fold-3" evidence="1">
    <location>
        <begin position="60"/>
        <end position="256"/>
    </location>
</feature>
<dbReference type="PANTHER" id="PTHR23024">
    <property type="entry name" value="ARYLACETAMIDE DEACETYLASE"/>
    <property type="match status" value="1"/>
</dbReference>
<dbReference type="SUPFAM" id="SSF53474">
    <property type="entry name" value="alpha/beta-Hydrolases"/>
    <property type="match status" value="1"/>
</dbReference>
<dbReference type="Gene3D" id="3.40.50.1820">
    <property type="entry name" value="alpha/beta hydrolase"/>
    <property type="match status" value="1"/>
</dbReference>
<protein>
    <recommendedName>
        <fullName evidence="1">Alpha/beta hydrolase fold-3 domain-containing protein</fullName>
    </recommendedName>
</protein>
<dbReference type="Pfam" id="PF07859">
    <property type="entry name" value="Abhydrolase_3"/>
    <property type="match status" value="1"/>
</dbReference>
<proteinExistence type="predicted"/>
<comment type="caution">
    <text evidence="2">The sequence shown here is derived from an EMBL/GenBank/DDBJ whole genome shotgun (WGS) entry which is preliminary data.</text>
</comment>
<dbReference type="PANTHER" id="PTHR23024:SF113">
    <property type="entry name" value="CARBOXYLESTERASE 8-RELATED"/>
    <property type="match status" value="1"/>
</dbReference>
<organism evidence="2 3">
    <name type="scientific">Papaver atlanticum</name>
    <dbReference type="NCBI Taxonomy" id="357466"/>
    <lineage>
        <taxon>Eukaryota</taxon>
        <taxon>Viridiplantae</taxon>
        <taxon>Streptophyta</taxon>
        <taxon>Embryophyta</taxon>
        <taxon>Tracheophyta</taxon>
        <taxon>Spermatophyta</taxon>
        <taxon>Magnoliopsida</taxon>
        <taxon>Ranunculales</taxon>
        <taxon>Papaveraceae</taxon>
        <taxon>Papaveroideae</taxon>
        <taxon>Papaver</taxon>
    </lineage>
</organism>
<dbReference type="InterPro" id="IPR029058">
    <property type="entry name" value="AB_hydrolase_fold"/>
</dbReference>
<evidence type="ECO:0000313" key="3">
    <source>
        <dbReference type="Proteomes" id="UP001202328"/>
    </source>
</evidence>
<dbReference type="InterPro" id="IPR013094">
    <property type="entry name" value="AB_hydrolase_3"/>
</dbReference>
<evidence type="ECO:0000259" key="1">
    <source>
        <dbReference type="Pfam" id="PF07859"/>
    </source>
</evidence>